<keyword evidence="1 3" id="KW-0853">WD repeat</keyword>
<dbReference type="InterPro" id="IPR036322">
    <property type="entry name" value="WD40_repeat_dom_sf"/>
</dbReference>
<dbReference type="AlphaFoldDB" id="A0A3N9WYU6"/>
<dbReference type="PROSITE" id="PS50294">
    <property type="entry name" value="WD_REPEATS_REGION"/>
    <property type="match status" value="2"/>
</dbReference>
<comment type="caution">
    <text evidence="5">The sequence shown here is derived from an EMBL/GenBank/DDBJ whole genome shotgun (WGS) entry which is preliminary data.</text>
</comment>
<evidence type="ECO:0000256" key="1">
    <source>
        <dbReference type="ARBA" id="ARBA00022574"/>
    </source>
</evidence>
<name>A0A3N9WYU6_9ACTN</name>
<dbReference type="Proteomes" id="UP000282312">
    <property type="component" value="Unassembled WGS sequence"/>
</dbReference>
<dbReference type="InterPro" id="IPR001680">
    <property type="entry name" value="WD40_rpt"/>
</dbReference>
<feature type="repeat" description="WD" evidence="3">
    <location>
        <begin position="1015"/>
        <end position="1056"/>
    </location>
</feature>
<dbReference type="InterPro" id="IPR015943">
    <property type="entry name" value="WD40/YVTN_repeat-like_dom_sf"/>
</dbReference>
<dbReference type="Gene3D" id="3.40.50.300">
    <property type="entry name" value="P-loop containing nucleotide triphosphate hydrolases"/>
    <property type="match status" value="1"/>
</dbReference>
<dbReference type="EMBL" id="QGSZ01000147">
    <property type="protein sequence ID" value="RQX05922.1"/>
    <property type="molecule type" value="Genomic_DNA"/>
</dbReference>
<dbReference type="SMART" id="SM00382">
    <property type="entry name" value="AAA"/>
    <property type="match status" value="1"/>
</dbReference>
<dbReference type="Pfam" id="PF00400">
    <property type="entry name" value="WD40"/>
    <property type="match status" value="9"/>
</dbReference>
<dbReference type="Gene3D" id="2.130.10.10">
    <property type="entry name" value="YVTN repeat-like/Quinoprotein amine dehydrogenase"/>
    <property type="match status" value="4"/>
</dbReference>
<feature type="repeat" description="WD" evidence="3">
    <location>
        <begin position="1106"/>
        <end position="1139"/>
    </location>
</feature>
<dbReference type="SUPFAM" id="SSF50978">
    <property type="entry name" value="WD40 repeat-like"/>
    <property type="match status" value="2"/>
</dbReference>
<keyword evidence="6" id="KW-1185">Reference proteome</keyword>
<dbReference type="InterPro" id="IPR027417">
    <property type="entry name" value="P-loop_NTPase"/>
</dbReference>
<organism evidence="5 6">
    <name type="scientific">Micromonospora inaquosa</name>
    <dbReference type="NCBI Taxonomy" id="2203716"/>
    <lineage>
        <taxon>Bacteria</taxon>
        <taxon>Bacillati</taxon>
        <taxon>Actinomycetota</taxon>
        <taxon>Actinomycetes</taxon>
        <taxon>Micromonosporales</taxon>
        <taxon>Micromonosporaceae</taxon>
        <taxon>Micromonospora</taxon>
    </lineage>
</organism>
<evidence type="ECO:0000259" key="4">
    <source>
        <dbReference type="SMART" id="SM00382"/>
    </source>
</evidence>
<evidence type="ECO:0000256" key="3">
    <source>
        <dbReference type="PROSITE-ProRule" id="PRU00221"/>
    </source>
</evidence>
<dbReference type="PROSITE" id="PS50082">
    <property type="entry name" value="WD_REPEATS_2"/>
    <property type="match status" value="6"/>
</dbReference>
<evidence type="ECO:0000256" key="2">
    <source>
        <dbReference type="ARBA" id="ARBA00022737"/>
    </source>
</evidence>
<evidence type="ECO:0000313" key="6">
    <source>
        <dbReference type="Proteomes" id="UP000282312"/>
    </source>
</evidence>
<dbReference type="InterPro" id="IPR019775">
    <property type="entry name" value="WD40_repeat_CS"/>
</dbReference>
<dbReference type="SMART" id="SM00320">
    <property type="entry name" value="WD40"/>
    <property type="match status" value="13"/>
</dbReference>
<feature type="domain" description="AAA+ ATPase" evidence="4">
    <location>
        <begin position="71"/>
        <end position="213"/>
    </location>
</feature>
<dbReference type="PANTHER" id="PTHR19879">
    <property type="entry name" value="TRANSCRIPTION INITIATION FACTOR TFIID"/>
    <property type="match status" value="1"/>
</dbReference>
<evidence type="ECO:0000313" key="5">
    <source>
        <dbReference type="EMBL" id="RQX05922.1"/>
    </source>
</evidence>
<gene>
    <name evidence="5" type="ORF">DLJ59_06340</name>
</gene>
<dbReference type="InterPro" id="IPR003593">
    <property type="entry name" value="AAA+_ATPase"/>
</dbReference>
<keyword evidence="2" id="KW-0677">Repeat</keyword>
<reference evidence="5 6" key="1">
    <citation type="submission" date="2018-05" db="EMBL/GenBank/DDBJ databases">
        <title>Micromonospora from Atacama Desert.</title>
        <authorList>
            <person name="Carro L."/>
            <person name="Goodfellow M."/>
            <person name="Klenk H.-P."/>
        </authorList>
    </citation>
    <scope>NUCLEOTIDE SEQUENCE [LARGE SCALE GENOMIC DNA]</scope>
    <source>
        <strain evidence="5 6">LB39</strain>
    </source>
</reference>
<dbReference type="PANTHER" id="PTHR19879:SF9">
    <property type="entry name" value="TRANSCRIPTION INITIATION FACTOR TFIID SUBUNIT 5"/>
    <property type="match status" value="1"/>
</dbReference>
<accession>A0A3N9WYU6</accession>
<dbReference type="Pfam" id="PF20703">
    <property type="entry name" value="nSTAND1"/>
    <property type="match status" value="1"/>
</dbReference>
<feature type="repeat" description="WD" evidence="3">
    <location>
        <begin position="1151"/>
        <end position="1182"/>
    </location>
</feature>
<feature type="repeat" description="WD" evidence="3">
    <location>
        <begin position="873"/>
        <end position="907"/>
    </location>
</feature>
<proteinExistence type="predicted"/>
<sequence>MLQRLGVAATDVNAWLEALERVRSVPGPRPYDSPAPYRGLRPYRPTDADLFAGRTALVEELVTRVRDSAGAGQVTVVVGPSGSGKTSLLWAGLAPALVGVNDLSPVFGMVPGEKPLAQLTAGLKELADRRSSASNGQQPSVIIIDQAEQLFVACKDPDAQNGFLCALTDTARSGATGDGSAGTVVVLALRSDFYTRALTFPVLRGALQRSQVVVGPMSDTEVRQAVTEPATRRGFTLQSGLVDLILRDLTPVRSRTAKDAAHEAGSLPLLSHALLMTWQIANSRTLTVDHYRASGGIDGAVTKTAEDTYLALGTTERKERARRIFLRLAQCSDEQIYTRRRVPWAEILDRDSHGHDADEDEQYEVLDLFIDARLLTADEDHVEIAHEALLPAWPRLKEWLDGDQGWQRQHQRLRTAATHWADSGRSTDGLLRGEVLQTTRGWVQEHGRDRDLSRLERQFLDDSVEQQAAEDQLARRHTRRRYQLITLAVVFAVIAASVALVARHQRVAAARQQQIAAVAQAQALSRLIADRADRLREQDPALALQLSLTAFQTAETPEARSSLLNATSSPVGTRLRLAGGKTRSLAVSPTGQIAAGTDDGAVQLWTLAADGTPRPDGTVAGSTQPLIKLVFSSDGRHMAGADGKGAVLLWDLVDLSRPPTTLGQMAKPATALAWDEVGQRAFVGSDSGITVMAVGSATATPMAGAGSKPIKAIAVSPDGRTMAAGGVDTNVYRWDITNHSTAAQLSTLTEANSQIFSLAFSPDSTNLLAGTGAEHNVHRWNVRDPTRPEVVGAPLEGPLSWVNYVSFSPDGAVVTAASSDRMLWTFDARTGRSAGLLPHPSPLITAVFTPDGRVVTLASDGIVRTWSVPGPIISGAEDSVFALSFTANGVKLGIAAGAADNSLRVWSAVNPHRPRPQGPPLTNSTGQARLSGSGVITPDGATIASGTIDGTLVRWNISDAANARPLPPLRIADDLIEAISVSADGRFLAASCDDGTVRIVGLGTDGEAEVEATLRSPEQGLIYQAAFSPDGKLVAAASVNNNVYLWNIENKQDPVLLATLSGLPSSALSVAFSPDGKLVAAGDTDGMVRLWNVVDPRRPSLVGAPLTGSVGYLYTMAFRPNSRLLATGSTDGTIWLWDLTDPTRPEHLATLTGPDRAVLTVAIDPTTGLIAAAGEGRTVRLWATDPATAASWVCATTGVAITQDEWSQYLPELPFAPPCD</sequence>
<protein>
    <recommendedName>
        <fullName evidence="4">AAA+ ATPase domain-containing protein</fullName>
    </recommendedName>
</protein>
<feature type="repeat" description="WD" evidence="3">
    <location>
        <begin position="1060"/>
        <end position="1093"/>
    </location>
</feature>
<dbReference type="InterPro" id="IPR049052">
    <property type="entry name" value="nSTAND1"/>
</dbReference>
<dbReference type="SUPFAM" id="SSF52540">
    <property type="entry name" value="P-loop containing nucleoside triphosphate hydrolases"/>
    <property type="match status" value="1"/>
</dbReference>
<dbReference type="CDD" id="cd00200">
    <property type="entry name" value="WD40"/>
    <property type="match status" value="1"/>
</dbReference>
<feature type="repeat" description="WD" evidence="3">
    <location>
        <begin position="703"/>
        <end position="744"/>
    </location>
</feature>
<dbReference type="CDD" id="cd00267">
    <property type="entry name" value="ABC_ATPase"/>
    <property type="match status" value="1"/>
</dbReference>
<dbReference type="PROSITE" id="PS00678">
    <property type="entry name" value="WD_REPEATS_1"/>
    <property type="match status" value="3"/>
</dbReference>